<dbReference type="Pfam" id="PF01722">
    <property type="entry name" value="BolA"/>
    <property type="match status" value="1"/>
</dbReference>
<dbReference type="InterPro" id="IPR036065">
    <property type="entry name" value="BolA-like_sf"/>
</dbReference>
<dbReference type="SUPFAM" id="SSF82657">
    <property type="entry name" value="BolA-like"/>
    <property type="match status" value="1"/>
</dbReference>
<dbReference type="PANTHER" id="PTHR46230:SF3">
    <property type="entry name" value="SUFE-LIKE PROTEIN 1, CHLOROPLASTIC_MITOCHONDRIAL"/>
    <property type="match status" value="1"/>
</dbReference>
<accession>A0A2R3Q8R0</accession>
<dbReference type="PIRSF" id="PIRSF003113">
    <property type="entry name" value="BolA"/>
    <property type="match status" value="1"/>
</dbReference>
<dbReference type="Proteomes" id="UP000237925">
    <property type="component" value="Chromosome"/>
</dbReference>
<dbReference type="GO" id="GO:0016226">
    <property type="term" value="P:iron-sulfur cluster assembly"/>
    <property type="evidence" value="ECO:0007669"/>
    <property type="project" value="TreeGrafter"/>
</dbReference>
<organism evidence="2 3">
    <name type="scientific">Melaminivora suipulveris</name>
    <dbReference type="NCBI Taxonomy" id="2109913"/>
    <lineage>
        <taxon>Bacteria</taxon>
        <taxon>Pseudomonadati</taxon>
        <taxon>Pseudomonadota</taxon>
        <taxon>Betaproteobacteria</taxon>
        <taxon>Burkholderiales</taxon>
        <taxon>Comamonadaceae</taxon>
        <taxon>Melaminivora</taxon>
    </lineage>
</organism>
<keyword evidence="3" id="KW-1185">Reference proteome</keyword>
<dbReference type="KEGG" id="mela:C6568_02065"/>
<dbReference type="InterPro" id="IPR002634">
    <property type="entry name" value="BolA"/>
</dbReference>
<evidence type="ECO:0000256" key="1">
    <source>
        <dbReference type="RuleBase" id="RU003860"/>
    </source>
</evidence>
<name>A0A2R3Q8R0_9BURK</name>
<comment type="similarity">
    <text evidence="1">Belongs to the BolA/IbaG family.</text>
</comment>
<reference evidence="2 3" key="1">
    <citation type="submission" date="2018-03" db="EMBL/GenBank/DDBJ databases">
        <title>Genome sequencing of Melaminivora sp.</title>
        <authorList>
            <person name="Kim S.-J."/>
            <person name="Heo J."/>
            <person name="Ahn J.-H."/>
            <person name="Kwon S.-W."/>
        </authorList>
    </citation>
    <scope>NUCLEOTIDE SEQUENCE [LARGE SCALE GENOMIC DNA]</scope>
    <source>
        <strain evidence="2 3">SC2-9</strain>
    </source>
</reference>
<evidence type="ECO:0000313" key="2">
    <source>
        <dbReference type="EMBL" id="AVO48176.1"/>
    </source>
</evidence>
<sequence length="101" mass="10978">MNDNISEGSVAITAEAMQAHLQEQLAPTFLEVLDESWQHEGHAGANGTGFGTHFRVRVASPQFAGQRRVAQHRLVYDALRIFIAHGAHAIAIETFETAPAS</sequence>
<dbReference type="AlphaFoldDB" id="A0A2R3Q8R0"/>
<dbReference type="RefSeq" id="WP_106682659.1">
    <property type="nucleotide sequence ID" value="NZ_CP027667.1"/>
</dbReference>
<proteinExistence type="inferred from homology"/>
<protein>
    <submittedName>
        <fullName evidence="2">BolA family transcriptional regulator</fullName>
    </submittedName>
</protein>
<evidence type="ECO:0000313" key="3">
    <source>
        <dbReference type="Proteomes" id="UP000237925"/>
    </source>
</evidence>
<gene>
    <name evidence="2" type="ORF">C6568_02065</name>
</gene>
<dbReference type="EMBL" id="CP027667">
    <property type="protein sequence ID" value="AVO48176.1"/>
    <property type="molecule type" value="Genomic_DNA"/>
</dbReference>
<dbReference type="PANTHER" id="PTHR46230">
    <property type="match status" value="1"/>
</dbReference>
<dbReference type="Gene3D" id="3.30.300.90">
    <property type="entry name" value="BolA-like"/>
    <property type="match status" value="1"/>
</dbReference>
<dbReference type="OrthoDB" id="5296536at2"/>